<keyword evidence="1" id="KW-0812">Transmembrane</keyword>
<keyword evidence="1" id="KW-1133">Transmembrane helix</keyword>
<gene>
    <name evidence="2" type="ORF">FKY71_20250</name>
</gene>
<dbReference type="Proteomes" id="UP000315400">
    <property type="component" value="Unassembled WGS sequence"/>
</dbReference>
<keyword evidence="1" id="KW-0472">Membrane</keyword>
<reference evidence="2 3" key="1">
    <citation type="submission" date="2019-06" db="EMBL/GenBank/DDBJ databases">
        <title>Metagenome assembled Genome of Spiribacter salinus SL48-SHIP from the microbial mat of Salt Lake 48 (Novosibirsk region, Russia).</title>
        <authorList>
            <person name="Shipova A."/>
            <person name="Rozanov A.S."/>
            <person name="Bryanskaya A.V."/>
            <person name="Peltek S.E."/>
        </authorList>
    </citation>
    <scope>NUCLEOTIDE SEQUENCE [LARGE SCALE GENOMIC DNA]</scope>
    <source>
        <strain evidence="2">SL48-SHIP-2</strain>
    </source>
</reference>
<dbReference type="PROSITE" id="PS00409">
    <property type="entry name" value="PROKAR_NTER_METHYL"/>
    <property type="match status" value="1"/>
</dbReference>
<organism evidence="2 3">
    <name type="scientific">Spiribacter salinus</name>
    <dbReference type="NCBI Taxonomy" id="1335746"/>
    <lineage>
        <taxon>Bacteria</taxon>
        <taxon>Pseudomonadati</taxon>
        <taxon>Pseudomonadota</taxon>
        <taxon>Gammaproteobacteria</taxon>
        <taxon>Chromatiales</taxon>
        <taxon>Ectothiorhodospiraceae</taxon>
        <taxon>Spiribacter</taxon>
    </lineage>
</organism>
<protein>
    <submittedName>
        <fullName evidence="2">Prepilin-type N-terminal cleavage/methylation domain-containing protein</fullName>
    </submittedName>
</protein>
<dbReference type="Gene3D" id="3.30.700.10">
    <property type="entry name" value="Glycoprotein, Type 4 Pilin"/>
    <property type="match status" value="1"/>
</dbReference>
<dbReference type="Pfam" id="PF07963">
    <property type="entry name" value="N_methyl"/>
    <property type="match status" value="1"/>
</dbReference>
<proteinExistence type="predicted"/>
<comment type="caution">
    <text evidence="2">The sequence shown here is derived from an EMBL/GenBank/DDBJ whole genome shotgun (WGS) entry which is preliminary data.</text>
</comment>
<dbReference type="InterPro" id="IPR012902">
    <property type="entry name" value="N_methyl_site"/>
</dbReference>
<dbReference type="EMBL" id="VIFK01000698">
    <property type="protein sequence ID" value="TQE91304.1"/>
    <property type="molecule type" value="Genomic_DNA"/>
</dbReference>
<dbReference type="InterPro" id="IPR045584">
    <property type="entry name" value="Pilin-like"/>
</dbReference>
<feature type="non-terminal residue" evidence="2">
    <location>
        <position position="1"/>
    </location>
</feature>
<evidence type="ECO:0000256" key="1">
    <source>
        <dbReference type="SAM" id="Phobius"/>
    </source>
</evidence>
<dbReference type="NCBIfam" id="TIGR02532">
    <property type="entry name" value="IV_pilin_GFxxxE"/>
    <property type="match status" value="1"/>
</dbReference>
<feature type="transmembrane region" description="Helical" evidence="1">
    <location>
        <begin position="6"/>
        <end position="26"/>
    </location>
</feature>
<dbReference type="AlphaFoldDB" id="A0A540V3K0"/>
<accession>A0A540V3K0</accession>
<dbReference type="SUPFAM" id="SSF54523">
    <property type="entry name" value="Pili subunits"/>
    <property type="match status" value="1"/>
</dbReference>
<sequence length="127" mass="13067">RQQSGFTLIELIIVIVILGALAVVALPRFIDLEGEANQAAVEGVAGSLGAGTATNFAAVIAGNTADATQVENCEDAERTLQDEALPDNYSFSNGTQGLGSNNGSTETCTLFGEGDASAEFTGYRATY</sequence>
<evidence type="ECO:0000313" key="3">
    <source>
        <dbReference type="Proteomes" id="UP000315400"/>
    </source>
</evidence>
<name>A0A540V3K0_9GAMM</name>
<evidence type="ECO:0000313" key="2">
    <source>
        <dbReference type="EMBL" id="TQE91304.1"/>
    </source>
</evidence>